<feature type="region of interest" description="Disordered" evidence="1">
    <location>
        <begin position="348"/>
        <end position="394"/>
    </location>
</feature>
<evidence type="ECO:0000313" key="3">
    <source>
        <dbReference type="EMBL" id="MSU90827.1"/>
    </source>
</evidence>
<evidence type="ECO:0000313" key="4">
    <source>
        <dbReference type="Proteomes" id="UP000474957"/>
    </source>
</evidence>
<name>A0A6L5Z2S2_9RHOB</name>
<feature type="compositionally biased region" description="Basic and acidic residues" evidence="1">
    <location>
        <begin position="36"/>
        <end position="45"/>
    </location>
</feature>
<accession>A0A6L5Z2S2</accession>
<protein>
    <recommendedName>
        <fullName evidence="2">Competence protein CoiA-like N-terminal domain-containing protein</fullName>
    </recommendedName>
</protein>
<feature type="region of interest" description="Disordered" evidence="1">
    <location>
        <begin position="24"/>
        <end position="45"/>
    </location>
</feature>
<reference evidence="3 4" key="1">
    <citation type="submission" date="2019-10" db="EMBL/GenBank/DDBJ databases">
        <title>Cognatihalovulum marinum gen. nov. sp. nov., a new member of the family Rhodobacteraceae isolated from deep seawater of the Northwest Indian Ocean.</title>
        <authorList>
            <person name="Ruan C."/>
            <person name="Wang J."/>
            <person name="Zheng X."/>
            <person name="Song L."/>
            <person name="Zhu Y."/>
            <person name="Huang Y."/>
            <person name="Lu Z."/>
            <person name="Du W."/>
            <person name="Huang L."/>
            <person name="Dai X."/>
        </authorList>
    </citation>
    <scope>NUCLEOTIDE SEQUENCE [LARGE SCALE GENOMIC DNA]</scope>
    <source>
        <strain evidence="3 4">2CG4</strain>
    </source>
</reference>
<evidence type="ECO:0000256" key="1">
    <source>
        <dbReference type="SAM" id="MobiDB-lite"/>
    </source>
</evidence>
<organism evidence="3 4">
    <name type="scientific">Halovulum marinum</name>
    <dbReference type="NCBI Taxonomy" id="2662447"/>
    <lineage>
        <taxon>Bacteria</taxon>
        <taxon>Pseudomonadati</taxon>
        <taxon>Pseudomonadota</taxon>
        <taxon>Alphaproteobacteria</taxon>
        <taxon>Rhodobacterales</taxon>
        <taxon>Paracoccaceae</taxon>
        <taxon>Halovulum</taxon>
    </lineage>
</organism>
<evidence type="ECO:0000259" key="2">
    <source>
        <dbReference type="Pfam" id="PF25164"/>
    </source>
</evidence>
<dbReference type="Pfam" id="PF25164">
    <property type="entry name" value="CoiA_N"/>
    <property type="match status" value="1"/>
</dbReference>
<dbReference type="InterPro" id="IPR057253">
    <property type="entry name" value="CoiA-like_N"/>
</dbReference>
<dbReference type="AlphaFoldDB" id="A0A6L5Z2S2"/>
<keyword evidence="4" id="KW-1185">Reference proteome</keyword>
<sequence>MLGRLFFSGISRASQVGYRKTDISRDRGAAAAAAPDPRHGPDDLGEAERLSALSVRELGQRPEADPDRGCDGSLRALRRDARLDLSRVARRGRADGSGEVWAFAMRFAIVDKARVEATPGARGSCPGCGADLVAKCGDRKVWHWAHKGRCHCDPWWENETEWHRRWKGQFPAEWQEIPLRDAYGELHIADLRTPSGRVVELQHSAIDRGEILARTAFHRSITWVVDGLRRKTDAGQFSDALSCATKHRLAGGIVYEIRDVDWVRLTRDWAGISCPVLFDFGAGGIQGLGPGTEDLDDLCMLRARRLSQDGAVMSVYGFFLPRAQFIACIRDGKPLPWIEFDGVTPKAILTEKRPPPATPAPKQEARRAPRSYGPGDRSWTRISPKQAAEKSEPR</sequence>
<comment type="caution">
    <text evidence="3">The sequence shown here is derived from an EMBL/GenBank/DDBJ whole genome shotgun (WGS) entry which is preliminary data.</text>
</comment>
<dbReference type="Proteomes" id="UP000474957">
    <property type="component" value="Unassembled WGS sequence"/>
</dbReference>
<proteinExistence type="predicted"/>
<dbReference type="EMBL" id="WIND01000013">
    <property type="protein sequence ID" value="MSU90827.1"/>
    <property type="molecule type" value="Genomic_DNA"/>
</dbReference>
<feature type="domain" description="Competence protein CoiA-like N-terminal" evidence="2">
    <location>
        <begin position="125"/>
        <end position="152"/>
    </location>
</feature>
<gene>
    <name evidence="3" type="ORF">GE300_14580</name>
</gene>